<dbReference type="InterPro" id="IPR045834">
    <property type="entry name" value="Csd3_N2"/>
</dbReference>
<evidence type="ECO:0000256" key="4">
    <source>
        <dbReference type="ARBA" id="ARBA00022723"/>
    </source>
</evidence>
<keyword evidence="5" id="KW-0378">Hydrolase</keyword>
<proteinExistence type="predicted"/>
<dbReference type="InterPro" id="IPR050570">
    <property type="entry name" value="Cell_wall_metabolism_enzyme"/>
</dbReference>
<dbReference type="PANTHER" id="PTHR21666">
    <property type="entry name" value="PEPTIDASE-RELATED"/>
    <property type="match status" value="1"/>
</dbReference>
<evidence type="ECO:0000256" key="1">
    <source>
        <dbReference type="ARBA" id="ARBA00001947"/>
    </source>
</evidence>
<dbReference type="InterPro" id="IPR011055">
    <property type="entry name" value="Dup_hybrid_motif"/>
</dbReference>
<evidence type="ECO:0000256" key="6">
    <source>
        <dbReference type="ARBA" id="ARBA00022833"/>
    </source>
</evidence>
<dbReference type="EMBL" id="DTMQ01000039">
    <property type="protein sequence ID" value="HGE99597.1"/>
    <property type="molecule type" value="Genomic_DNA"/>
</dbReference>
<dbReference type="CDD" id="cd12797">
    <property type="entry name" value="M23_peptidase"/>
    <property type="match status" value="1"/>
</dbReference>
<sequence>MRGKRIYLLLFFFFLIVFLLLVFRNFLKKFREREMILKRLELEKIIKTDTTFYVLKRGETIASLLSRIPFLTPELRKNVLDGLSLCGLDFNALKEGESCFLCRKGEILLSFTYCQNEERIFQIFFPQGVAMPYQRKEVKTERVKGKIASSLYESILRIGEKGELAVRFAEILEWDIDFWSDVQTEDSFQILVEKIYVDSKPVRYGKIYLVNYSGKIGNFYGINFNGNYYDREGKSLRRAFLKSPLRYSYISSYFSRARFHPILRVIRPHRGVDYVAPTGTPVSALGAGTVTFAGWRGGYGKLVVIRHPNGYVTKYGHLSRIRKGIYPGKNVRQGELIGYVGATGLATGPHLHFEVLKDNSWVNPLKLSSPPQEPVPPESMAHFIAFRDSLLKLVER</sequence>
<dbReference type="PANTHER" id="PTHR21666:SF288">
    <property type="entry name" value="CELL DIVISION PROTEIN YTFB"/>
    <property type="match status" value="1"/>
</dbReference>
<dbReference type="Pfam" id="PF19425">
    <property type="entry name" value="Csd3_N2"/>
    <property type="match status" value="1"/>
</dbReference>
<dbReference type="GO" id="GO:0004222">
    <property type="term" value="F:metalloendopeptidase activity"/>
    <property type="evidence" value="ECO:0007669"/>
    <property type="project" value="TreeGrafter"/>
</dbReference>
<reference evidence="11" key="1">
    <citation type="journal article" date="2020" name="mSystems">
        <title>Genome- and Community-Level Interaction Insights into Carbon Utilization and Element Cycling Functions of Hydrothermarchaeota in Hydrothermal Sediment.</title>
        <authorList>
            <person name="Zhou Z."/>
            <person name="Liu Y."/>
            <person name="Xu W."/>
            <person name="Pan J."/>
            <person name="Luo Z.H."/>
            <person name="Li M."/>
        </authorList>
    </citation>
    <scope>NUCLEOTIDE SEQUENCE [LARGE SCALE GENOMIC DNA]</scope>
    <source>
        <strain evidence="11">SpSt-906</strain>
    </source>
</reference>
<dbReference type="GO" id="GO:0030313">
    <property type="term" value="C:cell envelope"/>
    <property type="evidence" value="ECO:0007669"/>
    <property type="project" value="UniProtKB-SubCell"/>
</dbReference>
<comment type="subcellular location">
    <subcellularLocation>
        <location evidence="2">Cell envelope</location>
    </subcellularLocation>
</comment>
<comment type="cofactor">
    <cofactor evidence="1">
        <name>Zn(2+)</name>
        <dbReference type="ChEBI" id="CHEBI:29105"/>
    </cofactor>
</comment>
<keyword evidence="6" id="KW-0862">Zinc</keyword>
<keyword evidence="8" id="KW-0812">Transmembrane</keyword>
<evidence type="ECO:0000256" key="5">
    <source>
        <dbReference type="ARBA" id="ARBA00022801"/>
    </source>
</evidence>
<organism evidence="11">
    <name type="scientific">candidate division WOR-3 bacterium</name>
    <dbReference type="NCBI Taxonomy" id="2052148"/>
    <lineage>
        <taxon>Bacteria</taxon>
        <taxon>Bacteria division WOR-3</taxon>
    </lineage>
</organism>
<accession>A0A7C3Z0I8</accession>
<name>A0A7C3Z0I8_UNCW3</name>
<keyword evidence="3" id="KW-0645">Protease</keyword>
<evidence type="ECO:0000313" key="11">
    <source>
        <dbReference type="EMBL" id="HGE99597.1"/>
    </source>
</evidence>
<keyword evidence="8" id="KW-0472">Membrane</keyword>
<evidence type="ECO:0000256" key="8">
    <source>
        <dbReference type="SAM" id="Phobius"/>
    </source>
</evidence>
<gene>
    <name evidence="11" type="ORF">ENX07_05965</name>
</gene>
<feature type="domain" description="M23ase beta-sheet core" evidence="9">
    <location>
        <begin position="268"/>
        <end position="364"/>
    </location>
</feature>
<feature type="domain" description="Csd3-like second N-terminal" evidence="10">
    <location>
        <begin position="138"/>
        <end position="254"/>
    </location>
</feature>
<keyword evidence="7" id="KW-0482">Metalloprotease</keyword>
<evidence type="ECO:0000256" key="7">
    <source>
        <dbReference type="ARBA" id="ARBA00023049"/>
    </source>
</evidence>
<dbReference type="InterPro" id="IPR016047">
    <property type="entry name" value="M23ase_b-sheet_dom"/>
</dbReference>
<evidence type="ECO:0000256" key="3">
    <source>
        <dbReference type="ARBA" id="ARBA00022670"/>
    </source>
</evidence>
<dbReference type="Gene3D" id="2.70.70.10">
    <property type="entry name" value="Glucose Permease (Domain IIA)"/>
    <property type="match status" value="1"/>
</dbReference>
<evidence type="ECO:0000259" key="9">
    <source>
        <dbReference type="Pfam" id="PF01551"/>
    </source>
</evidence>
<dbReference type="GO" id="GO:0046872">
    <property type="term" value="F:metal ion binding"/>
    <property type="evidence" value="ECO:0007669"/>
    <property type="project" value="UniProtKB-KW"/>
</dbReference>
<protein>
    <submittedName>
        <fullName evidence="11">M23 family metallopeptidase</fullName>
    </submittedName>
</protein>
<evidence type="ECO:0000256" key="2">
    <source>
        <dbReference type="ARBA" id="ARBA00004196"/>
    </source>
</evidence>
<dbReference type="Gene3D" id="3.10.450.350">
    <property type="match status" value="1"/>
</dbReference>
<keyword evidence="8" id="KW-1133">Transmembrane helix</keyword>
<comment type="caution">
    <text evidence="11">The sequence shown here is derived from an EMBL/GenBank/DDBJ whole genome shotgun (WGS) entry which is preliminary data.</text>
</comment>
<dbReference type="AlphaFoldDB" id="A0A7C3Z0I8"/>
<evidence type="ECO:0000259" key="10">
    <source>
        <dbReference type="Pfam" id="PF19425"/>
    </source>
</evidence>
<dbReference type="GO" id="GO:0006508">
    <property type="term" value="P:proteolysis"/>
    <property type="evidence" value="ECO:0007669"/>
    <property type="project" value="UniProtKB-KW"/>
</dbReference>
<dbReference type="SUPFAM" id="SSF51261">
    <property type="entry name" value="Duplicated hybrid motif"/>
    <property type="match status" value="1"/>
</dbReference>
<keyword evidence="4" id="KW-0479">Metal-binding</keyword>
<dbReference type="Pfam" id="PF01551">
    <property type="entry name" value="Peptidase_M23"/>
    <property type="match status" value="1"/>
</dbReference>
<feature type="transmembrane region" description="Helical" evidence="8">
    <location>
        <begin position="6"/>
        <end position="27"/>
    </location>
</feature>